<gene>
    <name evidence="2" type="ORF">BUALT_Bualt17G0074400</name>
</gene>
<organism evidence="2 3">
    <name type="scientific">Buddleja alternifolia</name>
    <dbReference type="NCBI Taxonomy" id="168488"/>
    <lineage>
        <taxon>Eukaryota</taxon>
        <taxon>Viridiplantae</taxon>
        <taxon>Streptophyta</taxon>
        <taxon>Embryophyta</taxon>
        <taxon>Tracheophyta</taxon>
        <taxon>Spermatophyta</taxon>
        <taxon>Magnoliopsida</taxon>
        <taxon>eudicotyledons</taxon>
        <taxon>Gunneridae</taxon>
        <taxon>Pentapetalae</taxon>
        <taxon>asterids</taxon>
        <taxon>lamiids</taxon>
        <taxon>Lamiales</taxon>
        <taxon>Scrophulariaceae</taxon>
        <taxon>Buddlejeae</taxon>
        <taxon>Buddleja</taxon>
    </lineage>
</organism>
<keyword evidence="3" id="KW-1185">Reference proteome</keyword>
<reference evidence="2" key="1">
    <citation type="submission" date="2019-10" db="EMBL/GenBank/DDBJ databases">
        <authorList>
            <person name="Zhang R."/>
            <person name="Pan Y."/>
            <person name="Wang J."/>
            <person name="Ma R."/>
            <person name="Yu S."/>
        </authorList>
    </citation>
    <scope>NUCLEOTIDE SEQUENCE</scope>
    <source>
        <strain evidence="2">LA-IB0</strain>
        <tissue evidence="2">Leaf</tissue>
    </source>
</reference>
<feature type="compositionally biased region" description="Polar residues" evidence="1">
    <location>
        <begin position="26"/>
        <end position="42"/>
    </location>
</feature>
<evidence type="ECO:0000313" key="3">
    <source>
        <dbReference type="Proteomes" id="UP000826271"/>
    </source>
</evidence>
<protein>
    <submittedName>
        <fullName evidence="2">Uncharacterized protein</fullName>
    </submittedName>
</protein>
<dbReference type="EMBL" id="WHWC01000017">
    <property type="protein sequence ID" value="KAG8366387.1"/>
    <property type="molecule type" value="Genomic_DNA"/>
</dbReference>
<evidence type="ECO:0000313" key="2">
    <source>
        <dbReference type="EMBL" id="KAG8366387.1"/>
    </source>
</evidence>
<evidence type="ECO:0000256" key="1">
    <source>
        <dbReference type="SAM" id="MobiDB-lite"/>
    </source>
</evidence>
<dbReference type="Gene3D" id="3.30.200.20">
    <property type="entry name" value="Phosphorylase Kinase, domain 1"/>
    <property type="match status" value="1"/>
</dbReference>
<name>A0AAV6WDE6_9LAMI</name>
<dbReference type="Proteomes" id="UP000826271">
    <property type="component" value="Unassembled WGS sequence"/>
</dbReference>
<feature type="region of interest" description="Disordered" evidence="1">
    <location>
        <begin position="1"/>
        <end position="42"/>
    </location>
</feature>
<proteinExistence type="predicted"/>
<sequence length="89" mass="9802">MPIPAAEPQQKQTEDGVGQKGGSGDKQLQNTENQWVQITSRGKTPGSFGEIVKAGWRGTPVAVKRILPNLSDDRLVMYVLNFLEYLSDD</sequence>
<dbReference type="AlphaFoldDB" id="A0AAV6WDE6"/>
<comment type="caution">
    <text evidence="2">The sequence shown here is derived from an EMBL/GenBank/DDBJ whole genome shotgun (WGS) entry which is preliminary data.</text>
</comment>
<accession>A0AAV6WDE6</accession>